<reference evidence="1" key="1">
    <citation type="submission" date="2021-05" db="EMBL/GenBank/DDBJ databases">
        <title>Novel Bacillus species.</title>
        <authorList>
            <person name="Liu G."/>
        </authorList>
    </citation>
    <scope>NUCLEOTIDE SEQUENCE</scope>
    <source>
        <strain evidence="1 3">FJAT-50051</strain>
    </source>
</reference>
<gene>
    <name evidence="2" type="ORF">KHB02_019110</name>
    <name evidence="1" type="ORF">KHB02_23585</name>
</gene>
<evidence type="ECO:0000313" key="1">
    <source>
        <dbReference type="EMBL" id="MBS4184380.1"/>
    </source>
</evidence>
<organism evidence="1">
    <name type="scientific">Neobacillus citreus</name>
    <dbReference type="NCBI Taxonomy" id="2833578"/>
    <lineage>
        <taxon>Bacteria</taxon>
        <taxon>Bacillati</taxon>
        <taxon>Bacillota</taxon>
        <taxon>Bacilli</taxon>
        <taxon>Bacillales</taxon>
        <taxon>Bacillaceae</taxon>
        <taxon>Neobacillus</taxon>
    </lineage>
</organism>
<accession>A0A942T185</accession>
<protein>
    <submittedName>
        <fullName evidence="1">Uncharacterized protein</fullName>
    </submittedName>
</protein>
<dbReference type="Proteomes" id="UP000677265">
    <property type="component" value="Unassembled WGS sequence"/>
</dbReference>
<keyword evidence="3" id="KW-1185">Reference proteome</keyword>
<comment type="caution">
    <text evidence="1">The sequence shown here is derived from an EMBL/GenBank/DDBJ whole genome shotgun (WGS) entry which is preliminary data.</text>
</comment>
<evidence type="ECO:0000313" key="2">
    <source>
        <dbReference type="EMBL" id="MCH6267634.1"/>
    </source>
</evidence>
<proteinExistence type="predicted"/>
<dbReference type="EMBL" id="JAGYPE010000004">
    <property type="protein sequence ID" value="MBS4184380.1"/>
    <property type="molecule type" value="Genomic_DNA"/>
</dbReference>
<evidence type="ECO:0000313" key="3">
    <source>
        <dbReference type="Proteomes" id="UP000677265"/>
    </source>
</evidence>
<name>A0A942T185_9BACI</name>
<sequence length="197" mass="22312">MKSIHLILSLALEVVALTGCSLVGKKVEPEPKQEVTKVEKKEVSATEEKVEDKEIIEFEGISFKLPKNSAVIPLEKQLLPTKAFFLDRSHLANLNIVVESLAKPMKLDQYIEVVTRSTGYNYISKQNYSNGEIQWNESISLNQVSGKNIKLNQRTFIYNNKAYIFTYGASEGNYDLYLKLYEEITNSVVSLAKLKTI</sequence>
<dbReference type="RefSeq" id="WP_213144263.1">
    <property type="nucleotide sequence ID" value="NZ_JAGYPE020000039.1"/>
</dbReference>
<dbReference type="EMBL" id="JAGYPE020000039">
    <property type="protein sequence ID" value="MCH6267634.1"/>
    <property type="molecule type" value="Genomic_DNA"/>
</dbReference>
<dbReference type="AlphaFoldDB" id="A0A942T185"/>